<evidence type="ECO:0008006" key="3">
    <source>
        <dbReference type="Google" id="ProtNLM"/>
    </source>
</evidence>
<dbReference type="EMBL" id="JAJAPW010000003">
    <property type="protein sequence ID" value="MCB4798902.1"/>
    <property type="molecule type" value="Genomic_DNA"/>
</dbReference>
<dbReference type="RefSeq" id="WP_226543334.1">
    <property type="nucleotide sequence ID" value="NZ_JAJAPW010000003.1"/>
</dbReference>
<dbReference type="SUPFAM" id="SSF56935">
    <property type="entry name" value="Porins"/>
    <property type="match status" value="1"/>
</dbReference>
<name>A0A9X1I295_9FLAO</name>
<accession>A0A9X1I295</accession>
<gene>
    <name evidence="1" type="ORF">LG649_08595</name>
</gene>
<keyword evidence="2" id="KW-1185">Reference proteome</keyword>
<dbReference type="Gene3D" id="2.40.160.60">
    <property type="entry name" value="Outer membrane protein transport protein (OMPP1/FadL/TodX)"/>
    <property type="match status" value="1"/>
</dbReference>
<evidence type="ECO:0000313" key="1">
    <source>
        <dbReference type="EMBL" id="MCB4798902.1"/>
    </source>
</evidence>
<evidence type="ECO:0000313" key="2">
    <source>
        <dbReference type="Proteomes" id="UP001139199"/>
    </source>
</evidence>
<dbReference type="AlphaFoldDB" id="A0A9X1I295"/>
<proteinExistence type="predicted"/>
<sequence>MNKLQYLLFFTLITTFCYSQNDTSSPYSLYGLGVENKTATSGLTGLGNTGLAQNKSGEINLFNPASLGNVELKTFLFEFGLNGISSKLETTQESDNTTDFNISHVVMAFPVTPKLGLSFGLLPYTKVGYDIDVESYIEGSEDTYINRVTGSGGLNKVYVAGGYKFNDRLSVGLDLTYLFGSINQENTLFYESLVNISDMNQYNGFKLKAGLQYNIFNEADRALTLGGIIELPTTLSGDQVRTSYKTSVNGSAIFIDFEEESELDDFEFPFVYGIGVTSKINKNLTASVDFTNLFWDETDQYQDSQSYSNQYIYGLGAEYIPEPSSKYFSNVSYRFGFNYNSGFLTISDQEINSYFISAGLGLPLSNRATLNLSYSYGSEGTVSNHLIQEKYHKLTLNLSFIGNWFNKSKYN</sequence>
<protein>
    <recommendedName>
        <fullName evidence="3">Long-chain fatty acid transport protein</fullName>
    </recommendedName>
</protein>
<reference evidence="1" key="1">
    <citation type="submission" date="2021-10" db="EMBL/GenBank/DDBJ databases">
        <title>Tamlana sargassums sp. nov., and Tamlana laminarinivorans sp. nov., two new bacteria isolated from the brown alga.</title>
        <authorList>
            <person name="Li J."/>
        </authorList>
    </citation>
    <scope>NUCLEOTIDE SEQUENCE</scope>
    <source>
        <strain evidence="1">PT2-4</strain>
    </source>
</reference>
<organism evidence="1 2">
    <name type="scientific">Neotamlana laminarinivorans</name>
    <dbReference type="NCBI Taxonomy" id="2883124"/>
    <lineage>
        <taxon>Bacteria</taxon>
        <taxon>Pseudomonadati</taxon>
        <taxon>Bacteroidota</taxon>
        <taxon>Flavobacteriia</taxon>
        <taxon>Flavobacteriales</taxon>
        <taxon>Flavobacteriaceae</taxon>
        <taxon>Neotamlana</taxon>
    </lineage>
</organism>
<comment type="caution">
    <text evidence="1">The sequence shown here is derived from an EMBL/GenBank/DDBJ whole genome shotgun (WGS) entry which is preliminary data.</text>
</comment>
<dbReference type="Proteomes" id="UP001139199">
    <property type="component" value="Unassembled WGS sequence"/>
</dbReference>